<organism evidence="1">
    <name type="scientific">Thermohahella caldifontis</name>
    <dbReference type="NCBI Taxonomy" id="3142973"/>
    <lineage>
        <taxon>Bacteria</taxon>
        <taxon>Pseudomonadati</taxon>
        <taxon>Pseudomonadota</taxon>
        <taxon>Gammaproteobacteria</taxon>
        <taxon>Oceanospirillales</taxon>
        <taxon>Hahellaceae</taxon>
        <taxon>Thermohahella</taxon>
    </lineage>
</organism>
<reference evidence="1" key="1">
    <citation type="submission" date="2024-05" db="EMBL/GenBank/DDBJ databases">
        <title>Genome sequencing of novel strain.</title>
        <authorList>
            <person name="Ganbat D."/>
            <person name="Ganbat S."/>
            <person name="Lee S.-J."/>
        </authorList>
    </citation>
    <scope>NUCLEOTIDE SEQUENCE</scope>
    <source>
        <strain evidence="1">SMD15-11</strain>
    </source>
</reference>
<dbReference type="RefSeq" id="WP_369601912.1">
    <property type="nucleotide sequence ID" value="NZ_CP154858.1"/>
</dbReference>
<proteinExistence type="predicted"/>
<evidence type="ECO:0000313" key="1">
    <source>
        <dbReference type="EMBL" id="XDT72912.1"/>
    </source>
</evidence>
<name>A0AB39UXZ3_9GAMM</name>
<dbReference type="EMBL" id="CP154858">
    <property type="protein sequence ID" value="XDT72912.1"/>
    <property type="molecule type" value="Genomic_DNA"/>
</dbReference>
<accession>A0AB39UXZ3</accession>
<dbReference type="AlphaFoldDB" id="A0AB39UXZ3"/>
<dbReference type="KEGG" id="tcd:AAIA72_02690"/>
<protein>
    <submittedName>
        <fullName evidence="1">Uncharacterized protein</fullName>
    </submittedName>
</protein>
<sequence>MQHSTPYDLTLERRHRERRRLAPNEMGSFHRQGALLLERRRDDRRRNDLPLEAFPWLPHNCC</sequence>
<gene>
    <name evidence="1" type="ORF">AAIA72_02690</name>
</gene>